<proteinExistence type="predicted"/>
<evidence type="ECO:0000313" key="2">
    <source>
        <dbReference type="Proteomes" id="UP000631114"/>
    </source>
</evidence>
<dbReference type="Gene3D" id="3.40.50.720">
    <property type="entry name" value="NAD(P)-binding Rossmann-like Domain"/>
    <property type="match status" value="1"/>
</dbReference>
<accession>A0A835LIV9</accession>
<keyword evidence="2" id="KW-1185">Reference proteome</keyword>
<dbReference type="EMBL" id="JADFTS010000007">
    <property type="protein sequence ID" value="KAF9597233.1"/>
    <property type="molecule type" value="Genomic_DNA"/>
</dbReference>
<dbReference type="SUPFAM" id="SSF51735">
    <property type="entry name" value="NAD(P)-binding Rossmann-fold domains"/>
    <property type="match status" value="1"/>
</dbReference>
<dbReference type="Proteomes" id="UP000631114">
    <property type="component" value="Unassembled WGS sequence"/>
</dbReference>
<dbReference type="AlphaFoldDB" id="A0A835LIV9"/>
<dbReference type="PANTHER" id="PTHR44375:SF2">
    <property type="entry name" value="BETA-KETOACYL-ACP REDUCTASE-LIKE PROTEIN-RELATED"/>
    <property type="match status" value="1"/>
</dbReference>
<protein>
    <submittedName>
        <fullName evidence="1">Uncharacterized protein</fullName>
    </submittedName>
</protein>
<dbReference type="InterPro" id="IPR036291">
    <property type="entry name" value="NAD(P)-bd_dom_sf"/>
</dbReference>
<evidence type="ECO:0000313" key="1">
    <source>
        <dbReference type="EMBL" id="KAF9597233.1"/>
    </source>
</evidence>
<dbReference type="OrthoDB" id="47007at2759"/>
<dbReference type="PANTHER" id="PTHR44375">
    <property type="entry name" value="BETA-KETOACYL-ACP REDUCTASE-LIKE PROTEIN-RELATED"/>
    <property type="match status" value="1"/>
</dbReference>
<gene>
    <name evidence="1" type="ORF">IFM89_016374</name>
</gene>
<dbReference type="InterPro" id="IPR002347">
    <property type="entry name" value="SDR_fam"/>
</dbReference>
<reference evidence="1 2" key="1">
    <citation type="submission" date="2020-10" db="EMBL/GenBank/DDBJ databases">
        <title>The Coptis chinensis genome and diversification of protoberbering-type alkaloids.</title>
        <authorList>
            <person name="Wang B."/>
            <person name="Shu S."/>
            <person name="Song C."/>
            <person name="Liu Y."/>
        </authorList>
    </citation>
    <scope>NUCLEOTIDE SEQUENCE [LARGE SCALE GENOMIC DNA]</scope>
    <source>
        <strain evidence="1">HL-2020</strain>
        <tissue evidence="1">Leaf</tissue>
    </source>
</reference>
<dbReference type="Pfam" id="PF00106">
    <property type="entry name" value="adh_short"/>
    <property type="match status" value="1"/>
</dbReference>
<organism evidence="1 2">
    <name type="scientific">Coptis chinensis</name>
    <dbReference type="NCBI Taxonomy" id="261450"/>
    <lineage>
        <taxon>Eukaryota</taxon>
        <taxon>Viridiplantae</taxon>
        <taxon>Streptophyta</taxon>
        <taxon>Embryophyta</taxon>
        <taxon>Tracheophyta</taxon>
        <taxon>Spermatophyta</taxon>
        <taxon>Magnoliopsida</taxon>
        <taxon>Ranunculales</taxon>
        <taxon>Ranunculaceae</taxon>
        <taxon>Coptidoideae</taxon>
        <taxon>Coptis</taxon>
    </lineage>
</organism>
<sequence>MVTGASAGIGRDLCLDLAKSGCKIVAVAKRIDRLKSLCDEINTKWAAVDTSIRTVAVELDVNANGSQIKSWILKAWDVFGRINVLVNNVGVRGNMFIVDAGATLPGVPIFSSL</sequence>
<name>A0A835LIV9_9MAGN</name>
<comment type="caution">
    <text evidence="1">The sequence shown here is derived from an EMBL/GenBank/DDBJ whole genome shotgun (WGS) entry which is preliminary data.</text>
</comment>